<dbReference type="InterPro" id="IPR025164">
    <property type="entry name" value="Toastrack_DUF4097"/>
</dbReference>
<evidence type="ECO:0000313" key="2">
    <source>
        <dbReference type="EMBL" id="GEK28394.1"/>
    </source>
</evidence>
<name>A0A0R2L5Z4_9LACO</name>
<evidence type="ECO:0000313" key="5">
    <source>
        <dbReference type="Proteomes" id="UP000321429"/>
    </source>
</evidence>
<evidence type="ECO:0000313" key="4">
    <source>
        <dbReference type="Proteomes" id="UP000051139"/>
    </source>
</evidence>
<dbReference type="STRING" id="348151.IV55_GL000450"/>
<organism evidence="3 4">
    <name type="scientific">Furfurilactobacillus siliginis</name>
    <dbReference type="NCBI Taxonomy" id="348151"/>
    <lineage>
        <taxon>Bacteria</taxon>
        <taxon>Bacillati</taxon>
        <taxon>Bacillota</taxon>
        <taxon>Bacilli</taxon>
        <taxon>Lactobacillales</taxon>
        <taxon>Lactobacillaceae</taxon>
        <taxon>Furfurilactobacillus</taxon>
    </lineage>
</organism>
<dbReference type="EMBL" id="JQCB01000013">
    <property type="protein sequence ID" value="KRN94682.1"/>
    <property type="molecule type" value="Genomic_DNA"/>
</dbReference>
<reference evidence="3 4" key="1">
    <citation type="journal article" date="2015" name="Genome Announc.">
        <title>Expanding the biotechnology potential of lactobacilli through comparative genomics of 213 strains and associated genera.</title>
        <authorList>
            <person name="Sun Z."/>
            <person name="Harris H.M."/>
            <person name="McCann A."/>
            <person name="Guo C."/>
            <person name="Argimon S."/>
            <person name="Zhang W."/>
            <person name="Yang X."/>
            <person name="Jeffery I.B."/>
            <person name="Cooney J.C."/>
            <person name="Kagawa T.F."/>
            <person name="Liu W."/>
            <person name="Song Y."/>
            <person name="Salvetti E."/>
            <person name="Wrobel A."/>
            <person name="Rasinkangas P."/>
            <person name="Parkhill J."/>
            <person name="Rea M.C."/>
            <person name="O'Sullivan O."/>
            <person name="Ritari J."/>
            <person name="Douillard F.P."/>
            <person name="Paul Ross R."/>
            <person name="Yang R."/>
            <person name="Briner A.E."/>
            <person name="Felis G.E."/>
            <person name="de Vos W.M."/>
            <person name="Barrangou R."/>
            <person name="Klaenhammer T.R."/>
            <person name="Caufield P.W."/>
            <person name="Cui Y."/>
            <person name="Zhang H."/>
            <person name="O'Toole P.W."/>
        </authorList>
    </citation>
    <scope>NUCLEOTIDE SEQUENCE [LARGE SCALE GENOMIC DNA]</scope>
    <source>
        <strain evidence="3 4">DSM 22696</strain>
    </source>
</reference>
<proteinExistence type="predicted"/>
<dbReference type="AlphaFoldDB" id="A0A0R2L5Z4"/>
<gene>
    <name evidence="3" type="ORF">IV55_GL000450</name>
    <name evidence="2" type="ORF">LSI01_07050</name>
</gene>
<evidence type="ECO:0000313" key="3">
    <source>
        <dbReference type="EMBL" id="KRN94682.1"/>
    </source>
</evidence>
<dbReference type="RefSeq" id="WP_057811185.1">
    <property type="nucleotide sequence ID" value="NZ_BJUD01000009.1"/>
</dbReference>
<dbReference type="Proteomes" id="UP000051139">
    <property type="component" value="Unassembled WGS sequence"/>
</dbReference>
<dbReference type="Gene3D" id="2.160.20.120">
    <property type="match status" value="1"/>
</dbReference>
<dbReference type="EMBL" id="BJUD01000009">
    <property type="protein sequence ID" value="GEK28394.1"/>
    <property type="molecule type" value="Genomic_DNA"/>
</dbReference>
<keyword evidence="4" id="KW-1185">Reference proteome</keyword>
<feature type="domain" description="DUF4097" evidence="1">
    <location>
        <begin position="55"/>
        <end position="269"/>
    </location>
</feature>
<reference evidence="2 5" key="2">
    <citation type="submission" date="2019-07" db="EMBL/GenBank/DDBJ databases">
        <title>Whole genome shotgun sequence of Lactobacillus siliginis NBRC 101315.</title>
        <authorList>
            <person name="Hosoyama A."/>
            <person name="Uohara A."/>
            <person name="Ohji S."/>
            <person name="Ichikawa N."/>
        </authorList>
    </citation>
    <scope>NUCLEOTIDE SEQUENCE [LARGE SCALE GENOMIC DNA]</scope>
    <source>
        <strain evidence="2 5">NBRC 101315</strain>
    </source>
</reference>
<sequence>MKRTLKIGLVVLVVGLITLVAGWYGHGFQDVTFNQHRRPELVNTKTVKHNMAAFDDLQVDVKDCQVRLKQGDKYSVSMRTTSKSVPTVKMVGKMLVIKQAHPTNSVTGWSFGDNEGGLFGFGSITKDGLPNRTIVITVPKDKHLQQVKMHTETGALRLTDVNVSDLTVSAGDNISLEKMGQVSHLQATANDGRVEMSDLTAMNPSVTAESVSLSNVTLNQGTFKVTDDTFTMQNDGFSGIVNVMNNGGDNKVWGADKNKGYQLHGEDESTLFDQHSDSDGTLQINPDAPDQLRLTTTAGGNSVQAN</sequence>
<dbReference type="PATRIC" id="fig|348151.3.peg.458"/>
<accession>A0A0R2L5Z4</accession>
<protein>
    <recommendedName>
        <fullName evidence="1">DUF4097 domain-containing protein</fullName>
    </recommendedName>
</protein>
<dbReference type="OrthoDB" id="2314391at2"/>
<evidence type="ECO:0000259" key="1">
    <source>
        <dbReference type="Pfam" id="PF13349"/>
    </source>
</evidence>
<dbReference type="Proteomes" id="UP000321429">
    <property type="component" value="Unassembled WGS sequence"/>
</dbReference>
<comment type="caution">
    <text evidence="3">The sequence shown here is derived from an EMBL/GenBank/DDBJ whole genome shotgun (WGS) entry which is preliminary data.</text>
</comment>
<dbReference type="Pfam" id="PF13349">
    <property type="entry name" value="DUF4097"/>
    <property type="match status" value="1"/>
</dbReference>